<dbReference type="PANTHER" id="PTHR43448">
    <property type="entry name" value="PROTOHEME IX FARNESYLTRANSFERASE, MITOCHONDRIAL"/>
    <property type="match status" value="1"/>
</dbReference>
<comment type="caution">
    <text evidence="15">The sequence shown here is derived from an EMBL/GenBank/DDBJ whole genome shotgun (WGS) entry which is preliminary data.</text>
</comment>
<feature type="transmembrane region" description="Helical" evidence="14">
    <location>
        <begin position="254"/>
        <end position="275"/>
    </location>
</feature>
<sequence length="326" mass="34516">MTYIADSDAVPGGGSPAAGIAVSDAMVSDYIALLKPRVMSLVVFTALVGMVMAPTHIHAALAVIALAMIAIGAGASGALNMWFESDIDALMTRTRGRPLPRGAITHDEALTFGIMLSAGSVLVLGLVANWLAAALLAFTIFFYAVVYTQWLKRTTPLNIVIGGAAGAMPPVVAWAAMTGDLSLPPVILFLIIFLWTPPHFWALALYKSDDYARAGVPMLPVVAGSDETRRQIIVYSAFYLPATLLPVTCGFAGLLYGGIAMLLALCFGVGAWRVYRLRQGGKAEQAARQLFALSILHLFLLFVLLLVEHISGVSPLMAPLAGWMAG</sequence>
<dbReference type="GO" id="GO:0008495">
    <property type="term" value="F:protoheme IX farnesyltransferase activity"/>
    <property type="evidence" value="ECO:0007669"/>
    <property type="project" value="UniProtKB-UniRule"/>
</dbReference>
<dbReference type="RefSeq" id="WP_376802101.1">
    <property type="nucleotide sequence ID" value="NZ_DBNB01000034.1"/>
</dbReference>
<dbReference type="GO" id="GO:0048034">
    <property type="term" value="P:heme O biosynthetic process"/>
    <property type="evidence" value="ECO:0007669"/>
    <property type="project" value="UniProtKB-UniRule"/>
</dbReference>
<dbReference type="UniPathway" id="UPA00834">
    <property type="reaction ID" value="UER00712"/>
</dbReference>
<dbReference type="PROSITE" id="PS00943">
    <property type="entry name" value="UBIA"/>
    <property type="match status" value="1"/>
</dbReference>
<keyword evidence="8 14" id="KW-0350">Heme biosynthesis</keyword>
<keyword evidence="4 14" id="KW-1003">Cell membrane</keyword>
<dbReference type="CDD" id="cd13957">
    <property type="entry name" value="PT_UbiA_Cox10"/>
    <property type="match status" value="1"/>
</dbReference>
<evidence type="ECO:0000256" key="5">
    <source>
        <dbReference type="ARBA" id="ARBA00022679"/>
    </source>
</evidence>
<evidence type="ECO:0000256" key="6">
    <source>
        <dbReference type="ARBA" id="ARBA00022692"/>
    </source>
</evidence>
<dbReference type="Gene3D" id="1.10.357.140">
    <property type="entry name" value="UbiA prenyltransferase"/>
    <property type="match status" value="1"/>
</dbReference>
<accession>A0A1W9I2U8</accession>
<evidence type="ECO:0000256" key="4">
    <source>
        <dbReference type="ARBA" id="ARBA00022475"/>
    </source>
</evidence>
<name>A0A1W9I2U8_9HYPH</name>
<evidence type="ECO:0000256" key="13">
    <source>
        <dbReference type="ARBA" id="ARBA00047690"/>
    </source>
</evidence>
<comment type="similarity">
    <text evidence="14">Belongs to the UbiA prenyltransferase family. Protoheme IX farnesyltransferase subfamily.</text>
</comment>
<comment type="miscellaneous">
    <text evidence="14">Carbon 2 of the heme B porphyrin ring is defined according to the Fischer nomenclature.</text>
</comment>
<dbReference type="NCBIfam" id="NF003349">
    <property type="entry name" value="PRK04375.1-2"/>
    <property type="match status" value="1"/>
</dbReference>
<evidence type="ECO:0000256" key="10">
    <source>
        <dbReference type="ARBA" id="ARBA00030253"/>
    </source>
</evidence>
<evidence type="ECO:0000313" key="16">
    <source>
        <dbReference type="Proteomes" id="UP000192872"/>
    </source>
</evidence>
<gene>
    <name evidence="14" type="primary">ctaB</name>
    <name evidence="15" type="ORF">A4S15_00215</name>
</gene>
<dbReference type="EMBL" id="LWDL01000005">
    <property type="protein sequence ID" value="OQW53917.1"/>
    <property type="molecule type" value="Genomic_DNA"/>
</dbReference>
<dbReference type="AlphaFoldDB" id="A0A1W9I2U8"/>
<keyword evidence="9 14" id="KW-0472">Membrane</keyword>
<dbReference type="GO" id="GO:0005886">
    <property type="term" value="C:plasma membrane"/>
    <property type="evidence" value="ECO:0007669"/>
    <property type="project" value="UniProtKB-SubCell"/>
</dbReference>
<dbReference type="InterPro" id="IPR044878">
    <property type="entry name" value="UbiA_sf"/>
</dbReference>
<keyword evidence="7 14" id="KW-1133">Transmembrane helix</keyword>
<dbReference type="InterPro" id="IPR000537">
    <property type="entry name" value="UbiA_prenyltransferase"/>
</dbReference>
<dbReference type="STRING" id="1827387.A4S15_00215"/>
<evidence type="ECO:0000256" key="3">
    <source>
        <dbReference type="ARBA" id="ARBA00012292"/>
    </source>
</evidence>
<evidence type="ECO:0000256" key="7">
    <source>
        <dbReference type="ARBA" id="ARBA00022989"/>
    </source>
</evidence>
<feature type="transmembrane region" description="Helical" evidence="14">
    <location>
        <begin position="130"/>
        <end position="150"/>
    </location>
</feature>
<evidence type="ECO:0000256" key="14">
    <source>
        <dbReference type="HAMAP-Rule" id="MF_00154"/>
    </source>
</evidence>
<reference evidence="15 16" key="1">
    <citation type="journal article" date="2017" name="Water Res.">
        <title>Comammox in drinking water systems.</title>
        <authorList>
            <person name="Wang Y."/>
            <person name="Ma L."/>
            <person name="Mao Y."/>
            <person name="Jiang X."/>
            <person name="Xia Y."/>
            <person name="Yu K."/>
            <person name="Li B."/>
            <person name="Zhang T."/>
        </authorList>
    </citation>
    <scope>NUCLEOTIDE SEQUENCE [LARGE SCALE GENOMIC DNA]</scope>
    <source>
        <strain evidence="15">SG_bin8</strain>
    </source>
</reference>
<comment type="catalytic activity">
    <reaction evidence="13 14">
        <text>heme b + (2E,6E)-farnesyl diphosphate + H2O = Fe(II)-heme o + diphosphate</text>
        <dbReference type="Rhea" id="RHEA:28070"/>
        <dbReference type="ChEBI" id="CHEBI:15377"/>
        <dbReference type="ChEBI" id="CHEBI:33019"/>
        <dbReference type="ChEBI" id="CHEBI:60344"/>
        <dbReference type="ChEBI" id="CHEBI:60530"/>
        <dbReference type="ChEBI" id="CHEBI:175763"/>
        <dbReference type="EC" id="2.5.1.141"/>
    </reaction>
</comment>
<evidence type="ECO:0000256" key="12">
    <source>
        <dbReference type="ARBA" id="ARBA00042475"/>
    </source>
</evidence>
<evidence type="ECO:0000313" key="15">
    <source>
        <dbReference type="EMBL" id="OQW53917.1"/>
    </source>
</evidence>
<feature type="transmembrane region" description="Helical" evidence="14">
    <location>
        <begin position="183"/>
        <end position="206"/>
    </location>
</feature>
<evidence type="ECO:0000256" key="11">
    <source>
        <dbReference type="ARBA" id="ARBA00040810"/>
    </source>
</evidence>
<dbReference type="PANTHER" id="PTHR43448:SF7">
    <property type="entry name" value="4-HYDROXYBENZOATE SOLANESYLTRANSFERASE"/>
    <property type="match status" value="1"/>
</dbReference>
<dbReference type="EC" id="2.5.1.141" evidence="3 14"/>
<evidence type="ECO:0000256" key="8">
    <source>
        <dbReference type="ARBA" id="ARBA00023133"/>
    </source>
</evidence>
<dbReference type="HAMAP" id="MF_00154">
    <property type="entry name" value="CyoE_CtaB"/>
    <property type="match status" value="1"/>
</dbReference>
<comment type="pathway">
    <text evidence="2 14">Porphyrin-containing compound metabolism; heme O biosynthesis; heme O from protoheme: step 1/1.</text>
</comment>
<dbReference type="NCBIfam" id="TIGR01473">
    <property type="entry name" value="cyoE_ctaB"/>
    <property type="match status" value="1"/>
</dbReference>
<evidence type="ECO:0000256" key="2">
    <source>
        <dbReference type="ARBA" id="ARBA00004919"/>
    </source>
</evidence>
<feature type="transmembrane region" description="Helical" evidence="14">
    <location>
        <begin position="38"/>
        <end position="57"/>
    </location>
</feature>
<comment type="function">
    <text evidence="14">Converts heme B (protoheme IX) to heme O by substitution of the vinyl group on carbon 2 of heme B porphyrin ring with a hydroxyethyl farnesyl side group.</text>
</comment>
<dbReference type="InterPro" id="IPR030470">
    <property type="entry name" value="UbiA_prenylTrfase_CS"/>
</dbReference>
<keyword evidence="6 14" id="KW-0812">Transmembrane</keyword>
<dbReference type="Proteomes" id="UP000192872">
    <property type="component" value="Unassembled WGS sequence"/>
</dbReference>
<organism evidence="15 16">
    <name type="scientific">Candidatus Raskinella chloraquaticus</name>
    <dbReference type="NCBI Taxonomy" id="1951219"/>
    <lineage>
        <taxon>Bacteria</taxon>
        <taxon>Pseudomonadati</taxon>
        <taxon>Pseudomonadota</taxon>
        <taxon>Alphaproteobacteria</taxon>
        <taxon>Hyphomicrobiales</taxon>
        <taxon>Phreatobacteraceae</taxon>
        <taxon>Candidatus Raskinella</taxon>
    </lineage>
</organism>
<proteinExistence type="inferred from homology"/>
<dbReference type="Pfam" id="PF01040">
    <property type="entry name" value="UbiA"/>
    <property type="match status" value="1"/>
</dbReference>
<feature type="transmembrane region" description="Helical" evidence="14">
    <location>
        <begin position="63"/>
        <end position="83"/>
    </location>
</feature>
<comment type="subcellular location">
    <subcellularLocation>
        <location evidence="1 14">Cell membrane</location>
        <topology evidence="1 14">Multi-pass membrane protein</topology>
    </subcellularLocation>
</comment>
<keyword evidence="5 14" id="KW-0808">Transferase</keyword>
<feature type="transmembrane region" description="Helical" evidence="14">
    <location>
        <begin position="157"/>
        <end position="177"/>
    </location>
</feature>
<protein>
    <recommendedName>
        <fullName evidence="11 14">Protoheme IX farnesyltransferase</fullName>
        <ecNumber evidence="3 14">2.5.1.141</ecNumber>
    </recommendedName>
    <alternativeName>
        <fullName evidence="12 14">Heme B farnesyltransferase</fullName>
    </alternativeName>
    <alternativeName>
        <fullName evidence="10 14">Heme O synthase</fullName>
    </alternativeName>
</protein>
<feature type="transmembrane region" description="Helical" evidence="14">
    <location>
        <begin position="232"/>
        <end position="248"/>
    </location>
</feature>
<feature type="transmembrane region" description="Helical" evidence="14">
    <location>
        <begin position="287"/>
        <end position="307"/>
    </location>
</feature>
<dbReference type="InterPro" id="IPR006369">
    <property type="entry name" value="Protohaem_IX_farnesylTrfase"/>
</dbReference>
<evidence type="ECO:0000256" key="9">
    <source>
        <dbReference type="ARBA" id="ARBA00023136"/>
    </source>
</evidence>
<evidence type="ECO:0000256" key="1">
    <source>
        <dbReference type="ARBA" id="ARBA00004651"/>
    </source>
</evidence>